<dbReference type="InterPro" id="IPR012677">
    <property type="entry name" value="Nucleotide-bd_a/b_plait_sf"/>
</dbReference>
<dbReference type="GO" id="GO:0045292">
    <property type="term" value="P:mRNA cis splicing, via spliceosome"/>
    <property type="evidence" value="ECO:0007669"/>
    <property type="project" value="InterPro"/>
</dbReference>
<keyword evidence="4" id="KW-1185">Reference proteome</keyword>
<evidence type="ECO:0000313" key="4">
    <source>
        <dbReference type="Proteomes" id="UP000285146"/>
    </source>
</evidence>
<feature type="compositionally biased region" description="Pro residues" evidence="1">
    <location>
        <begin position="297"/>
        <end position="319"/>
    </location>
</feature>
<dbReference type="Proteomes" id="UP000285146">
    <property type="component" value="Unassembled WGS sequence"/>
</dbReference>
<feature type="region of interest" description="Disordered" evidence="1">
    <location>
        <begin position="54"/>
        <end position="394"/>
    </location>
</feature>
<comment type="caution">
    <text evidence="3">The sequence shown here is derived from an EMBL/GenBank/DDBJ whole genome shotgun (WGS) entry which is preliminary data.</text>
</comment>
<feature type="compositionally biased region" description="Basic residues" evidence="1">
    <location>
        <begin position="154"/>
        <end position="165"/>
    </location>
</feature>
<protein>
    <recommendedName>
        <fullName evidence="2">G-patch domain-containing protein</fullName>
    </recommendedName>
</protein>
<dbReference type="Pfam" id="PF01585">
    <property type="entry name" value="G-patch"/>
    <property type="match status" value="1"/>
</dbReference>
<dbReference type="GO" id="GO:0003676">
    <property type="term" value="F:nucleic acid binding"/>
    <property type="evidence" value="ECO:0007669"/>
    <property type="project" value="InterPro"/>
</dbReference>
<dbReference type="OrthoDB" id="5411533at2759"/>
<dbReference type="GO" id="GO:0071011">
    <property type="term" value="C:precatalytic spliceosome"/>
    <property type="evidence" value="ECO:0007669"/>
    <property type="project" value="TreeGrafter"/>
</dbReference>
<dbReference type="PANTHER" id="PTHR13288:SF8">
    <property type="entry name" value="SPLICING FACTOR 45"/>
    <property type="match status" value="1"/>
</dbReference>
<dbReference type="PANTHER" id="PTHR13288">
    <property type="entry name" value="SPLICING FACTOR 45 SPF45"/>
    <property type="match status" value="1"/>
</dbReference>
<feature type="compositionally biased region" description="Acidic residues" evidence="1">
    <location>
        <begin position="344"/>
        <end position="356"/>
    </location>
</feature>
<dbReference type="InterPro" id="IPR000467">
    <property type="entry name" value="G_patch_dom"/>
</dbReference>
<reference evidence="3 4" key="1">
    <citation type="submission" date="2015-09" db="EMBL/GenBank/DDBJ databases">
        <title>Host preference determinants of Valsa canker pathogens revealed by comparative genomics.</title>
        <authorList>
            <person name="Yin Z."/>
            <person name="Huang L."/>
        </authorList>
    </citation>
    <scope>NUCLEOTIDE SEQUENCE [LARGE SCALE GENOMIC DNA]</scope>
    <source>
        <strain evidence="3 4">SXYLt</strain>
    </source>
</reference>
<dbReference type="SUPFAM" id="SSF54928">
    <property type="entry name" value="RNA-binding domain, RBD"/>
    <property type="match status" value="1"/>
</dbReference>
<feature type="compositionally biased region" description="Pro residues" evidence="1">
    <location>
        <begin position="263"/>
        <end position="278"/>
    </location>
</feature>
<dbReference type="EMBL" id="LKEB01000060">
    <property type="protein sequence ID" value="ROV98822.1"/>
    <property type="molecule type" value="Genomic_DNA"/>
</dbReference>
<feature type="domain" description="G-patch" evidence="2">
    <location>
        <begin position="392"/>
        <end position="443"/>
    </location>
</feature>
<dbReference type="InterPro" id="IPR035979">
    <property type="entry name" value="RBD_domain_sf"/>
</dbReference>
<feature type="compositionally biased region" description="Basic and acidic residues" evidence="1">
    <location>
        <begin position="167"/>
        <end position="176"/>
    </location>
</feature>
<dbReference type="SMART" id="SM00443">
    <property type="entry name" value="G_patch"/>
    <property type="match status" value="1"/>
</dbReference>
<evidence type="ECO:0000259" key="2">
    <source>
        <dbReference type="PROSITE" id="PS50174"/>
    </source>
</evidence>
<feature type="compositionally biased region" description="Low complexity" evidence="1">
    <location>
        <begin position="371"/>
        <end position="390"/>
    </location>
</feature>
<sequence>MAAPPPPPKGGGMSLYANLLNPKADASATVSGAPVVYDNGEKEDASVKKDAIPALRFQPIRRPQINQKKPAIKPSFPKSIPTAANNTNNNNAATASTAASRDVSGTSSPAAAGDAPAPAPAPAPPQRSTLADWAATEEDEYMYGAAAAAEKRQRGGRRAKKKNNKSRQSDGQRGTDWDEIYDPSRPTNVDEYLRSDERVREVQEWKSVLYAHRRKLRKGSYDSEEDDSEGDARPAMGNQFAPPGDYSFAPPPMSPQARTQATHPPPPQLHPPPPPPPDDATGDDAFARRLAMSQGIAPPPPISTTDTPTPPPPPPPPEEPSGATIARAPVRYEAPPQPPPTTEQQDDHDEDMDIDDAAPLGLGASNRNDNDTAMPDADDNNNNTPRTNRPGQKGFAQRLMSKYGWTAGSGLGAEQTGIVNPLQVKVEKRRKRPDAEGGGFAEPGGRARIIGGKVSAAAAAAATAADRDRGKFGAMSEVVVLRGMLEGMENLQGEVEGGLGQEIGEECGDKYGRVERLYIDVGGRQVFIKFTDQVSALRAVNALEGRVFNGNTIAARFWDAEDFEKGVYS</sequence>
<accession>A0A423W646</accession>
<feature type="compositionally biased region" description="Low complexity" evidence="1">
    <location>
        <begin position="82"/>
        <end position="100"/>
    </location>
</feature>
<proteinExistence type="predicted"/>
<dbReference type="STRING" id="1230097.A0A423W646"/>
<dbReference type="PROSITE" id="PS50174">
    <property type="entry name" value="G_PATCH"/>
    <property type="match status" value="1"/>
</dbReference>
<dbReference type="FunFam" id="3.30.70.330:FF:000495">
    <property type="entry name" value="Putative G-patch DNA repair protein (Drt111)"/>
    <property type="match status" value="1"/>
</dbReference>
<name>A0A423W646_9PEZI</name>
<evidence type="ECO:0000313" key="3">
    <source>
        <dbReference type="EMBL" id="ROV98822.1"/>
    </source>
</evidence>
<dbReference type="Gene3D" id="3.30.70.330">
    <property type="match status" value="1"/>
</dbReference>
<gene>
    <name evidence="3" type="ORF">VPNG_08402</name>
</gene>
<evidence type="ECO:0000256" key="1">
    <source>
        <dbReference type="SAM" id="MobiDB-lite"/>
    </source>
</evidence>
<dbReference type="InterPro" id="IPR040052">
    <property type="entry name" value="RBM17"/>
</dbReference>
<feature type="compositionally biased region" description="Basic and acidic residues" evidence="1">
    <location>
        <begin position="191"/>
        <end position="204"/>
    </location>
</feature>
<dbReference type="AlphaFoldDB" id="A0A423W646"/>
<dbReference type="InParanoid" id="A0A423W646"/>
<organism evidence="3 4">
    <name type="scientific">Cytospora leucostoma</name>
    <dbReference type="NCBI Taxonomy" id="1230097"/>
    <lineage>
        <taxon>Eukaryota</taxon>
        <taxon>Fungi</taxon>
        <taxon>Dikarya</taxon>
        <taxon>Ascomycota</taxon>
        <taxon>Pezizomycotina</taxon>
        <taxon>Sordariomycetes</taxon>
        <taxon>Sordariomycetidae</taxon>
        <taxon>Diaporthales</taxon>
        <taxon>Cytosporaceae</taxon>
        <taxon>Cytospora</taxon>
    </lineage>
</organism>